<dbReference type="Pfam" id="PF07585">
    <property type="entry name" value="BBP7"/>
    <property type="match status" value="1"/>
</dbReference>
<reference evidence="1 2" key="1">
    <citation type="submission" date="2021-04" db="EMBL/GenBank/DDBJ databases">
        <authorList>
            <person name="Ivanova A."/>
        </authorList>
    </citation>
    <scope>NUCLEOTIDE SEQUENCE [LARGE SCALE GENOMIC DNA]</scope>
    <source>
        <strain evidence="1 2">G18</strain>
    </source>
</reference>
<organism evidence="1 2">
    <name type="scientific">Gemmata palustris</name>
    <dbReference type="NCBI Taxonomy" id="2822762"/>
    <lineage>
        <taxon>Bacteria</taxon>
        <taxon>Pseudomonadati</taxon>
        <taxon>Planctomycetota</taxon>
        <taxon>Planctomycetia</taxon>
        <taxon>Gemmatales</taxon>
        <taxon>Gemmataceae</taxon>
        <taxon>Gemmata</taxon>
    </lineage>
</organism>
<proteinExistence type="predicted"/>
<dbReference type="Proteomes" id="UP000676565">
    <property type="component" value="Unassembled WGS sequence"/>
</dbReference>
<evidence type="ECO:0000313" key="1">
    <source>
        <dbReference type="EMBL" id="MBP3959940.1"/>
    </source>
</evidence>
<name>A0ABS5C252_9BACT</name>
<sequence length="133" mass="14123">MTTRLDLGATNREVTVFGATRNDVPGLASVTRPGGLLAQTSNIGTYRSSSFTLIPELDLHLGCRLTDRISVSAGYSFLLLTDVARAGDQIDLVVNPNLLPGAPAGTGPARPAFVMRQTNTWVQGINLGLSVKW</sequence>
<dbReference type="InterPro" id="IPR011446">
    <property type="entry name" value="BBP7"/>
</dbReference>
<dbReference type="EMBL" id="JAGKQQ010000001">
    <property type="protein sequence ID" value="MBP3959940.1"/>
    <property type="molecule type" value="Genomic_DNA"/>
</dbReference>
<keyword evidence="2" id="KW-1185">Reference proteome</keyword>
<comment type="caution">
    <text evidence="1">The sequence shown here is derived from an EMBL/GenBank/DDBJ whole genome shotgun (WGS) entry which is preliminary data.</text>
</comment>
<accession>A0ABS5C252</accession>
<evidence type="ECO:0000313" key="2">
    <source>
        <dbReference type="Proteomes" id="UP000676565"/>
    </source>
</evidence>
<gene>
    <name evidence="1" type="ORF">J8F10_32250</name>
</gene>
<protein>
    <submittedName>
        <fullName evidence="1">BBP7 family outer membrane beta-barrel protein</fullName>
    </submittedName>
</protein>